<dbReference type="Gene3D" id="3.40.50.720">
    <property type="entry name" value="NAD(P)-binding Rossmann-like Domain"/>
    <property type="match status" value="1"/>
</dbReference>
<dbReference type="CDD" id="cd05233">
    <property type="entry name" value="SDR_c"/>
    <property type="match status" value="1"/>
</dbReference>
<dbReference type="InterPro" id="IPR036291">
    <property type="entry name" value="NAD(P)-bd_dom_sf"/>
</dbReference>
<dbReference type="PANTHER" id="PTHR24321">
    <property type="entry name" value="DEHYDROGENASES, SHORT CHAIN"/>
    <property type="match status" value="1"/>
</dbReference>
<dbReference type="PANTHER" id="PTHR24321:SF8">
    <property type="entry name" value="ESTRADIOL 17-BETA-DEHYDROGENASE 8-RELATED"/>
    <property type="match status" value="1"/>
</dbReference>
<keyword evidence="4" id="KW-1185">Reference proteome</keyword>
<dbReference type="SUPFAM" id="SSF51735">
    <property type="entry name" value="NAD(P)-binding Rossmann-fold domains"/>
    <property type="match status" value="1"/>
</dbReference>
<dbReference type="Proteomes" id="UP001187346">
    <property type="component" value="Unassembled WGS sequence"/>
</dbReference>
<name>A0ABU4FEM6_9ACTN</name>
<reference evidence="3 4" key="1">
    <citation type="submission" date="2023-10" db="EMBL/GenBank/DDBJ databases">
        <title>Characterization of rhizosphere-enriched actinobacteria from wheat plants lab-grown on chernevaya soil.</title>
        <authorList>
            <person name="Tikhonova E.N."/>
            <person name="Konopkin A."/>
            <person name="Kravchenko I.K."/>
        </authorList>
    </citation>
    <scope>NUCLEOTIDE SEQUENCE [LARGE SCALE GENOMIC DNA]</scope>
    <source>
        <strain evidence="3 4">RR29</strain>
    </source>
</reference>
<evidence type="ECO:0000256" key="2">
    <source>
        <dbReference type="ARBA" id="ARBA00023002"/>
    </source>
</evidence>
<evidence type="ECO:0000256" key="1">
    <source>
        <dbReference type="ARBA" id="ARBA00006484"/>
    </source>
</evidence>
<gene>
    <name evidence="3" type="ORF">R5A26_24130</name>
</gene>
<dbReference type="EMBL" id="JAWMAJ010000082">
    <property type="protein sequence ID" value="MDV7219044.1"/>
    <property type="molecule type" value="Genomic_DNA"/>
</dbReference>
<comment type="similarity">
    <text evidence="1">Belongs to the short-chain dehydrogenases/reductases (SDR) family.</text>
</comment>
<dbReference type="RefSeq" id="WP_317773127.1">
    <property type="nucleotide sequence ID" value="NZ_JAWMAJ010000082.1"/>
</dbReference>
<dbReference type="PRINTS" id="PR00081">
    <property type="entry name" value="GDHRDH"/>
</dbReference>
<dbReference type="PROSITE" id="PS00061">
    <property type="entry name" value="ADH_SHORT"/>
    <property type="match status" value="1"/>
</dbReference>
<evidence type="ECO:0000313" key="4">
    <source>
        <dbReference type="Proteomes" id="UP001187346"/>
    </source>
</evidence>
<comment type="caution">
    <text evidence="3">The sequence shown here is derived from an EMBL/GenBank/DDBJ whole genome shotgun (WGS) entry which is preliminary data.</text>
</comment>
<proteinExistence type="inferred from homology"/>
<dbReference type="PRINTS" id="PR00080">
    <property type="entry name" value="SDRFAMILY"/>
</dbReference>
<organism evidence="3 4">
    <name type="scientific">Streptomyces prunicolor</name>
    <dbReference type="NCBI Taxonomy" id="67348"/>
    <lineage>
        <taxon>Bacteria</taxon>
        <taxon>Bacillati</taxon>
        <taxon>Actinomycetota</taxon>
        <taxon>Actinomycetes</taxon>
        <taxon>Kitasatosporales</taxon>
        <taxon>Streptomycetaceae</taxon>
        <taxon>Streptomyces</taxon>
    </lineage>
</organism>
<dbReference type="Pfam" id="PF13561">
    <property type="entry name" value="adh_short_C2"/>
    <property type="match status" value="1"/>
</dbReference>
<protein>
    <submittedName>
        <fullName evidence="3">SDR family NAD(P)-dependent oxidoreductase</fullName>
    </submittedName>
</protein>
<keyword evidence="2" id="KW-0560">Oxidoreductase</keyword>
<dbReference type="InterPro" id="IPR002347">
    <property type="entry name" value="SDR_fam"/>
</dbReference>
<sequence length="241" mass="25170">MGTTAVVTGAARGIGRAIAAELADRGHEVVAVDVLESVRDTATDHVEPVVCDLTDPDAPERVLGGREASVLVNCAFAEERSPLLDGTEWGWQFTFDVSLHAAVRLGRAFAGRLIEADRPGAIVNVASVHAQFAAEGFGAYSAAKAGLVAFTRTAALEWGPHGIRVNAVAPGLILVERNAQLADDPEELAARVRPYPLRRPGLPHEVARAVAFLAGDDASFVTGAVLPVDGGLSARTPEVSL</sequence>
<evidence type="ECO:0000313" key="3">
    <source>
        <dbReference type="EMBL" id="MDV7219044.1"/>
    </source>
</evidence>
<accession>A0ABU4FEM6</accession>
<dbReference type="InterPro" id="IPR020904">
    <property type="entry name" value="Sc_DH/Rdtase_CS"/>
</dbReference>